<feature type="domain" description="G-protein coupled receptors family 1 profile" evidence="10">
    <location>
        <begin position="1"/>
        <end position="141"/>
    </location>
</feature>
<name>A0A914WMN1_9BILA</name>
<dbReference type="PANTHER" id="PTHR24235">
    <property type="entry name" value="NEUROPEPTIDE Y RECEPTOR"/>
    <property type="match status" value="1"/>
</dbReference>
<evidence type="ECO:0000256" key="3">
    <source>
        <dbReference type="ARBA" id="ARBA00022989"/>
    </source>
</evidence>
<dbReference type="InterPro" id="IPR000276">
    <property type="entry name" value="GPCR_Rhodpsn"/>
</dbReference>
<dbReference type="GO" id="GO:0043005">
    <property type="term" value="C:neuron projection"/>
    <property type="evidence" value="ECO:0007669"/>
    <property type="project" value="TreeGrafter"/>
</dbReference>
<comment type="subcellular location">
    <subcellularLocation>
        <location evidence="1">Membrane</location>
        <topology evidence="1">Multi-pass membrane protein</topology>
    </subcellularLocation>
</comment>
<proteinExistence type="predicted"/>
<dbReference type="Gene3D" id="1.20.1070.10">
    <property type="entry name" value="Rhodopsin 7-helix transmembrane proteins"/>
    <property type="match status" value="1"/>
</dbReference>
<evidence type="ECO:0000256" key="2">
    <source>
        <dbReference type="ARBA" id="ARBA00022692"/>
    </source>
</evidence>
<dbReference type="GO" id="GO:0042923">
    <property type="term" value="F:neuropeptide binding"/>
    <property type="evidence" value="ECO:0007669"/>
    <property type="project" value="TreeGrafter"/>
</dbReference>
<dbReference type="AlphaFoldDB" id="A0A914WMN1"/>
<organism evidence="11 12">
    <name type="scientific">Plectus sambesii</name>
    <dbReference type="NCBI Taxonomy" id="2011161"/>
    <lineage>
        <taxon>Eukaryota</taxon>
        <taxon>Metazoa</taxon>
        <taxon>Ecdysozoa</taxon>
        <taxon>Nematoda</taxon>
        <taxon>Chromadorea</taxon>
        <taxon>Plectida</taxon>
        <taxon>Plectina</taxon>
        <taxon>Plectoidea</taxon>
        <taxon>Plectidae</taxon>
        <taxon>Plectus</taxon>
    </lineage>
</organism>
<dbReference type="GO" id="GO:0008188">
    <property type="term" value="F:neuropeptide receptor activity"/>
    <property type="evidence" value="ECO:0007669"/>
    <property type="project" value="TreeGrafter"/>
</dbReference>
<keyword evidence="11" id="KW-1185">Reference proteome</keyword>
<evidence type="ECO:0000256" key="4">
    <source>
        <dbReference type="ARBA" id="ARBA00023040"/>
    </source>
</evidence>
<protein>
    <submittedName>
        <fullName evidence="12">G-protein coupled receptors family 1 profile domain-containing protein</fullName>
    </submittedName>
</protein>
<keyword evidence="5 9" id="KW-0472">Membrane</keyword>
<keyword evidence="6" id="KW-0675">Receptor</keyword>
<keyword evidence="4" id="KW-0297">G-protein coupled receptor</keyword>
<dbReference type="SUPFAM" id="SSF81321">
    <property type="entry name" value="Family A G protein-coupled receptor-like"/>
    <property type="match status" value="1"/>
</dbReference>
<feature type="region of interest" description="Disordered" evidence="8">
    <location>
        <begin position="211"/>
        <end position="230"/>
    </location>
</feature>
<evidence type="ECO:0000256" key="1">
    <source>
        <dbReference type="ARBA" id="ARBA00004141"/>
    </source>
</evidence>
<evidence type="ECO:0000313" key="12">
    <source>
        <dbReference type="WBParaSite" id="PSAMB.scaffold4487size14435.g24431.t1"/>
    </source>
</evidence>
<dbReference type="Proteomes" id="UP000887566">
    <property type="component" value="Unplaced"/>
</dbReference>
<evidence type="ECO:0000259" key="10">
    <source>
        <dbReference type="PROSITE" id="PS50262"/>
    </source>
</evidence>
<reference evidence="12" key="1">
    <citation type="submission" date="2022-11" db="UniProtKB">
        <authorList>
            <consortium name="WormBaseParasite"/>
        </authorList>
    </citation>
    <scope>IDENTIFICATION</scope>
</reference>
<dbReference type="InterPro" id="IPR017452">
    <property type="entry name" value="GPCR_Rhodpsn_7TM"/>
</dbReference>
<evidence type="ECO:0000256" key="9">
    <source>
        <dbReference type="SAM" id="Phobius"/>
    </source>
</evidence>
<keyword evidence="2 9" id="KW-0812">Transmembrane</keyword>
<dbReference type="PROSITE" id="PS50262">
    <property type="entry name" value="G_PROTEIN_RECEP_F1_2"/>
    <property type="match status" value="1"/>
</dbReference>
<evidence type="ECO:0000256" key="8">
    <source>
        <dbReference type="SAM" id="MobiDB-lite"/>
    </source>
</evidence>
<evidence type="ECO:0000256" key="7">
    <source>
        <dbReference type="ARBA" id="ARBA00023224"/>
    </source>
</evidence>
<dbReference type="WBParaSite" id="PSAMB.scaffold4487size14435.g24431.t1">
    <property type="protein sequence ID" value="PSAMB.scaffold4487size14435.g24431.t1"/>
    <property type="gene ID" value="PSAMB.scaffold4487size14435.g24431"/>
</dbReference>
<feature type="transmembrane region" description="Helical" evidence="9">
    <location>
        <begin position="78"/>
        <end position="100"/>
    </location>
</feature>
<accession>A0A914WMN1</accession>
<dbReference type="Pfam" id="PF00001">
    <property type="entry name" value="7tm_1"/>
    <property type="match status" value="1"/>
</dbReference>
<dbReference type="PANTHER" id="PTHR24235:SF27">
    <property type="entry name" value="NEUROPEPTIDE RECEPTOR NPR-1"/>
    <property type="match status" value="1"/>
</dbReference>
<keyword evidence="7" id="KW-0807">Transducer</keyword>
<dbReference type="PRINTS" id="PR00237">
    <property type="entry name" value="GPCRRHODOPSN"/>
</dbReference>
<evidence type="ECO:0000256" key="6">
    <source>
        <dbReference type="ARBA" id="ARBA00023170"/>
    </source>
</evidence>
<sequence>MAFCYWTIFSRLRDRARSRLRKMNERSQALEQSVVHGDEALALNGTATSGRSAQVTTWLEHQESERQRLLAQTRRTTSILASMVLIFGLSWLPHNVVSLIMEYDNNQMFFTFGGGPDLAYLINLFTHSIAMLNNVANPILYAWLNPTFREMVVRTFASMRSGSRAHLTSYENASLINSNSRTPRMRMTTGGGEETRAAAERAVLRAASANAAATSTPTTNGHAAKANNGNHVKDTNEAATVTPTLSTASETTNIASNPSIAAAHASTCAPTIPAPAPAPATTKPGLQTEKIAAARTASHPFDVTNFTAIPRMFDASTIVNGDTIALQQAELIRTPNFSILAQPASDKFQLYPIHDVDFLHHKIVDKTTASMPVSRRYFRAPVHQPVCRSTTELRLSNVDIFHWPNHVNAAANAAQENEF</sequence>
<keyword evidence="3 9" id="KW-1133">Transmembrane helix</keyword>
<evidence type="ECO:0000313" key="11">
    <source>
        <dbReference type="Proteomes" id="UP000887566"/>
    </source>
</evidence>
<dbReference type="GO" id="GO:0005886">
    <property type="term" value="C:plasma membrane"/>
    <property type="evidence" value="ECO:0007669"/>
    <property type="project" value="TreeGrafter"/>
</dbReference>
<evidence type="ECO:0000256" key="5">
    <source>
        <dbReference type="ARBA" id="ARBA00023136"/>
    </source>
</evidence>